<dbReference type="OrthoDB" id="441812at2759"/>
<dbReference type="eggNOG" id="KOG1337">
    <property type="taxonomic scope" value="Eukaryota"/>
</dbReference>
<dbReference type="PROSITE" id="PS50280">
    <property type="entry name" value="SET"/>
    <property type="match status" value="1"/>
</dbReference>
<dbReference type="PANTHER" id="PTHR13271:SF76">
    <property type="entry name" value="SET DOMAIN-CONTAINING PROTEIN 8"/>
    <property type="match status" value="1"/>
</dbReference>
<dbReference type="HOGENOM" id="CLU_044629_0_0_1"/>
<name>B8M237_TALSN</name>
<evidence type="ECO:0000313" key="2">
    <source>
        <dbReference type="EMBL" id="EED21501.1"/>
    </source>
</evidence>
<dbReference type="InterPro" id="IPR046341">
    <property type="entry name" value="SET_dom_sf"/>
</dbReference>
<dbReference type="PANTHER" id="PTHR13271">
    <property type="entry name" value="UNCHARACTERIZED PUTATIVE METHYLTRANSFERASE"/>
    <property type="match status" value="1"/>
</dbReference>
<dbReference type="Proteomes" id="UP000001745">
    <property type="component" value="Unassembled WGS sequence"/>
</dbReference>
<keyword evidence="3" id="KW-1185">Reference proteome</keyword>
<dbReference type="SUPFAM" id="SSF82199">
    <property type="entry name" value="SET domain"/>
    <property type="match status" value="1"/>
</dbReference>
<proteinExistence type="predicted"/>
<dbReference type="CDD" id="cd10527">
    <property type="entry name" value="SET_LSMT"/>
    <property type="match status" value="1"/>
</dbReference>
<dbReference type="InterPro" id="IPR001214">
    <property type="entry name" value="SET_dom"/>
</dbReference>
<dbReference type="EMBL" id="EQ962653">
    <property type="protein sequence ID" value="EED21501.1"/>
    <property type="molecule type" value="Genomic_DNA"/>
</dbReference>
<dbReference type="Gene3D" id="3.90.1410.10">
    <property type="entry name" value="set domain protein methyltransferase, domain 1"/>
    <property type="match status" value="1"/>
</dbReference>
<dbReference type="InterPro" id="IPR050600">
    <property type="entry name" value="SETD3_SETD6_MTase"/>
</dbReference>
<reference evidence="3" key="1">
    <citation type="journal article" date="2015" name="Genome Announc.">
        <title>Genome sequence of the AIDS-associated pathogen Penicillium marneffei (ATCC18224) and its near taxonomic relative Talaromyces stipitatus (ATCC10500).</title>
        <authorList>
            <person name="Nierman W.C."/>
            <person name="Fedorova-Abrams N.D."/>
            <person name="Andrianopoulos A."/>
        </authorList>
    </citation>
    <scope>NUCLEOTIDE SEQUENCE [LARGE SCALE GENOMIC DNA]</scope>
    <source>
        <strain evidence="3">ATCC 10500 / CBS 375.48 / QM 6759 / NRRL 1006</strain>
    </source>
</reference>
<dbReference type="STRING" id="441959.B8M237"/>
<dbReference type="GeneID" id="8100866"/>
<organism evidence="2 3">
    <name type="scientific">Talaromyces stipitatus (strain ATCC 10500 / CBS 375.48 / QM 6759 / NRRL 1006)</name>
    <name type="common">Penicillium stipitatum</name>
    <dbReference type="NCBI Taxonomy" id="441959"/>
    <lineage>
        <taxon>Eukaryota</taxon>
        <taxon>Fungi</taxon>
        <taxon>Dikarya</taxon>
        <taxon>Ascomycota</taxon>
        <taxon>Pezizomycotina</taxon>
        <taxon>Eurotiomycetes</taxon>
        <taxon>Eurotiomycetidae</taxon>
        <taxon>Eurotiales</taxon>
        <taxon>Trichocomaceae</taxon>
        <taxon>Talaromyces</taxon>
        <taxon>Talaromyces sect. Talaromyces</taxon>
    </lineage>
</organism>
<dbReference type="AlphaFoldDB" id="B8M237"/>
<dbReference type="GO" id="GO:0005634">
    <property type="term" value="C:nucleus"/>
    <property type="evidence" value="ECO:0007669"/>
    <property type="project" value="TreeGrafter"/>
</dbReference>
<accession>B8M237</accession>
<evidence type="ECO:0000313" key="3">
    <source>
        <dbReference type="Proteomes" id="UP000001745"/>
    </source>
</evidence>
<evidence type="ECO:0000259" key="1">
    <source>
        <dbReference type="PROSITE" id="PS50280"/>
    </source>
</evidence>
<gene>
    <name evidence="2" type="ORF">TSTA_087370</name>
</gene>
<feature type="domain" description="SET" evidence="1">
    <location>
        <begin position="19"/>
        <end position="268"/>
    </location>
</feature>
<protein>
    <submittedName>
        <fullName evidence="2">SET domain protein</fullName>
    </submittedName>
</protein>
<dbReference type="VEuPathDB" id="FungiDB:TSTA_087370"/>
<dbReference type="OMA" id="AWYRSRC"/>
<sequence>MLNRPLLPISALPAWARLNNIKFHDIGFEKLANGSGIVALTDKEYSAQQLQEGNKPEILITVPPDMVLSLDSVHEFAKSDPYLREVLEGCGDLGRTARGAILIFLLCHITYSSDTQTRIGVTNPWSEYIKFLSSETLLPTLWSEDELVLLYGTSLKDAVDHKLAALEAEFDRLREATKSIAWCEREWWDEENGLTLDDWKVVDAMYRSRALDLPGSGHVMVPCVDMANHASGEETVALYETDGERNAVLQLRWGKKLRKGEEVTITYGDEKGASEMIFSYGFLESSVEDARQLFLPLDIPDDDPLKQTKKKICANKIAPGLRLAVEDGQIKWESDFIFWACVNEEDGLSVEMMQTNEGPVELKASWKGDTVIGQTVPETPPRNLTEVLSQDPQWDLFQLRAAVLVQQCLQSRLEMLGGELEMAFKTVEHDPDGTRTGVRTPVYEMIGRLRVGETGLLRRGVQALASEIEQLMSSETVQVFLKQQEQEEDFS</sequence>
<dbReference type="InParanoid" id="B8M237"/>
<dbReference type="PhylomeDB" id="B8M237"/>
<dbReference type="RefSeq" id="XP_002478464.1">
    <property type="nucleotide sequence ID" value="XM_002478419.1"/>
</dbReference>
<dbReference type="GO" id="GO:0016279">
    <property type="term" value="F:protein-lysine N-methyltransferase activity"/>
    <property type="evidence" value="ECO:0007669"/>
    <property type="project" value="TreeGrafter"/>
</dbReference>